<feature type="domain" description="APS kinase" evidence="8">
    <location>
        <begin position="4"/>
        <end position="151"/>
    </location>
</feature>
<dbReference type="Pfam" id="PF01583">
    <property type="entry name" value="APS_kinase"/>
    <property type="match status" value="1"/>
</dbReference>
<dbReference type="CDD" id="cd02027">
    <property type="entry name" value="APSK"/>
    <property type="match status" value="1"/>
</dbReference>
<comment type="pathway">
    <text evidence="6 7">Sulfur metabolism; hydrogen sulfide biosynthesis; sulfite from sulfate: step 2/3.</text>
</comment>
<evidence type="ECO:0000256" key="4">
    <source>
        <dbReference type="ARBA" id="ARBA00022741"/>
    </source>
</evidence>
<dbReference type="NCBIfam" id="NF004041">
    <property type="entry name" value="PRK05541.1"/>
    <property type="match status" value="1"/>
</dbReference>
<keyword evidence="4 6" id="KW-0547">Nucleotide-binding</keyword>
<comment type="function">
    <text evidence="6 7">Catalyzes the synthesis of activated sulfate.</text>
</comment>
<reference evidence="10" key="1">
    <citation type="journal article" date="2019" name="Int. J. Syst. Evol. Microbiol.">
        <title>The Global Catalogue of Microorganisms (GCM) 10K type strain sequencing project: providing services to taxonomists for standard genome sequencing and annotation.</title>
        <authorList>
            <consortium name="The Broad Institute Genomics Platform"/>
            <consortium name="The Broad Institute Genome Sequencing Center for Infectious Disease"/>
            <person name="Wu L."/>
            <person name="Ma J."/>
        </authorList>
    </citation>
    <scope>NUCLEOTIDE SEQUENCE [LARGE SCALE GENOMIC DNA]</scope>
    <source>
        <strain evidence="10">IBRC-M 10813</strain>
    </source>
</reference>
<keyword evidence="3 6" id="KW-0808">Transferase</keyword>
<keyword evidence="6" id="KW-0597">Phosphoprotein</keyword>
<comment type="similarity">
    <text evidence="6 7">Belongs to the APS kinase family.</text>
</comment>
<dbReference type="EMBL" id="JBHSAP010000018">
    <property type="protein sequence ID" value="MFC4077978.1"/>
    <property type="molecule type" value="Genomic_DNA"/>
</dbReference>
<feature type="binding site" evidence="6">
    <location>
        <begin position="12"/>
        <end position="19"/>
    </location>
    <ligand>
        <name>ATP</name>
        <dbReference type="ChEBI" id="CHEBI:30616"/>
    </ligand>
</feature>
<dbReference type="InterPro" id="IPR002891">
    <property type="entry name" value="APS"/>
</dbReference>
<dbReference type="InterPro" id="IPR059117">
    <property type="entry name" value="APS_kinase_dom"/>
</dbReference>
<dbReference type="InterPro" id="IPR050512">
    <property type="entry name" value="Sulf_AdTrans/APS_kinase"/>
</dbReference>
<dbReference type="RefSeq" id="WP_380705811.1">
    <property type="nucleotide sequence ID" value="NZ_JBHSAP010000018.1"/>
</dbReference>
<sequence length="182" mass="20389">MNKQGITLWLTGLSGAGKTTIALQLEQKLKKLGLPVENLDGDQVRTHLTRGLGFSRKDRFTNIERVAYVAELLTRHGVIVLASLISPYREMRDYCRQLIPSFAEIYVKCPVEECIRRDVKGLYAKALKGEIPRFTGITDPYEEPLNPELTLNTAEESPEESAERVIDFLRKRGLLPGSTGTG</sequence>
<dbReference type="NCBIfam" id="NF003013">
    <property type="entry name" value="PRK03846.1"/>
    <property type="match status" value="1"/>
</dbReference>
<dbReference type="InterPro" id="IPR027417">
    <property type="entry name" value="P-loop_NTPase"/>
</dbReference>
<keyword evidence="6 7" id="KW-0418">Kinase</keyword>
<dbReference type="NCBIfam" id="TIGR00455">
    <property type="entry name" value="apsK"/>
    <property type="match status" value="1"/>
</dbReference>
<dbReference type="SUPFAM" id="SSF52540">
    <property type="entry name" value="P-loop containing nucleoside triphosphate hydrolases"/>
    <property type="match status" value="1"/>
</dbReference>
<dbReference type="HAMAP" id="MF_00065">
    <property type="entry name" value="Adenylyl_sulf_kinase"/>
    <property type="match status" value="1"/>
</dbReference>
<protein>
    <recommendedName>
        <fullName evidence="2 6">Adenylyl-sulfate kinase</fullName>
        <ecNumber evidence="2 6">2.7.1.25</ecNumber>
    </recommendedName>
    <alternativeName>
        <fullName evidence="6">APS kinase</fullName>
    </alternativeName>
    <alternativeName>
        <fullName evidence="6">ATP adenosine-5'-phosphosulfate 3'-phosphotransferase</fullName>
    </alternativeName>
    <alternativeName>
        <fullName evidence="6">Adenosine-5'-phosphosulfate kinase</fullName>
    </alternativeName>
</protein>
<keyword evidence="5 6" id="KW-0067">ATP-binding</keyword>
<keyword evidence="10" id="KW-1185">Reference proteome</keyword>
<gene>
    <name evidence="6 9" type="primary">cysC</name>
    <name evidence="9" type="ORF">ACFOUO_14340</name>
</gene>
<evidence type="ECO:0000259" key="8">
    <source>
        <dbReference type="Pfam" id="PF01583"/>
    </source>
</evidence>
<evidence type="ECO:0000256" key="1">
    <source>
        <dbReference type="ARBA" id="ARBA00001823"/>
    </source>
</evidence>
<feature type="active site" description="Phosphoserine intermediate" evidence="6">
    <location>
        <position position="86"/>
    </location>
</feature>
<dbReference type="EC" id="2.7.1.25" evidence="2 6"/>
<dbReference type="PANTHER" id="PTHR42700">
    <property type="entry name" value="SULFATE ADENYLYLTRANSFERASE"/>
    <property type="match status" value="1"/>
</dbReference>
<evidence type="ECO:0000256" key="5">
    <source>
        <dbReference type="ARBA" id="ARBA00022840"/>
    </source>
</evidence>
<evidence type="ECO:0000256" key="3">
    <source>
        <dbReference type="ARBA" id="ARBA00022679"/>
    </source>
</evidence>
<dbReference type="NCBIfam" id="NF002059">
    <property type="entry name" value="PRK00889.1"/>
    <property type="match status" value="1"/>
</dbReference>
<accession>A0ABV8JLX8</accession>
<dbReference type="GO" id="GO:0004020">
    <property type="term" value="F:adenylylsulfate kinase activity"/>
    <property type="evidence" value="ECO:0007669"/>
    <property type="project" value="UniProtKB-EC"/>
</dbReference>
<evidence type="ECO:0000256" key="2">
    <source>
        <dbReference type="ARBA" id="ARBA00012121"/>
    </source>
</evidence>
<evidence type="ECO:0000256" key="7">
    <source>
        <dbReference type="RuleBase" id="RU004347"/>
    </source>
</evidence>
<dbReference type="Gene3D" id="3.40.50.300">
    <property type="entry name" value="P-loop containing nucleotide triphosphate hydrolases"/>
    <property type="match status" value="1"/>
</dbReference>
<comment type="caution">
    <text evidence="9">The sequence shown here is derived from an EMBL/GenBank/DDBJ whole genome shotgun (WGS) entry which is preliminary data.</text>
</comment>
<comment type="catalytic activity">
    <reaction evidence="1 6 7">
        <text>adenosine 5'-phosphosulfate + ATP = 3'-phosphoadenylyl sulfate + ADP + H(+)</text>
        <dbReference type="Rhea" id="RHEA:24152"/>
        <dbReference type="ChEBI" id="CHEBI:15378"/>
        <dbReference type="ChEBI" id="CHEBI:30616"/>
        <dbReference type="ChEBI" id="CHEBI:58243"/>
        <dbReference type="ChEBI" id="CHEBI:58339"/>
        <dbReference type="ChEBI" id="CHEBI:456216"/>
        <dbReference type="EC" id="2.7.1.25"/>
    </reaction>
</comment>
<proteinExistence type="inferred from homology"/>
<evidence type="ECO:0000313" key="10">
    <source>
        <dbReference type="Proteomes" id="UP001595843"/>
    </source>
</evidence>
<evidence type="ECO:0000313" key="9">
    <source>
        <dbReference type="EMBL" id="MFC4077978.1"/>
    </source>
</evidence>
<dbReference type="Proteomes" id="UP001595843">
    <property type="component" value="Unassembled WGS sequence"/>
</dbReference>
<evidence type="ECO:0000256" key="6">
    <source>
        <dbReference type="HAMAP-Rule" id="MF_00065"/>
    </source>
</evidence>
<organism evidence="9 10">
    <name type="scientific">Salinithrix halophila</name>
    <dbReference type="NCBI Taxonomy" id="1485204"/>
    <lineage>
        <taxon>Bacteria</taxon>
        <taxon>Bacillati</taxon>
        <taxon>Bacillota</taxon>
        <taxon>Bacilli</taxon>
        <taxon>Bacillales</taxon>
        <taxon>Thermoactinomycetaceae</taxon>
        <taxon>Salinithrix</taxon>
    </lineage>
</organism>
<dbReference type="PANTHER" id="PTHR42700:SF1">
    <property type="entry name" value="SULFATE ADENYLYLTRANSFERASE"/>
    <property type="match status" value="1"/>
</dbReference>
<name>A0ABV8JLX8_9BACL</name>